<evidence type="ECO:0000313" key="2">
    <source>
        <dbReference type="EMBL" id="KOX68223.1"/>
    </source>
</evidence>
<keyword evidence="3" id="KW-1185">Reference proteome</keyword>
<feature type="compositionally biased region" description="Basic and acidic residues" evidence="1">
    <location>
        <begin position="514"/>
        <end position="526"/>
    </location>
</feature>
<reference evidence="2 3" key="1">
    <citation type="submission" date="2015-07" db="EMBL/GenBank/DDBJ databases">
        <title>The genome of Melipona quadrifasciata.</title>
        <authorList>
            <person name="Pan H."/>
            <person name="Kapheim K."/>
        </authorList>
    </citation>
    <scope>NUCLEOTIDE SEQUENCE [LARGE SCALE GENOMIC DNA]</scope>
    <source>
        <strain evidence="2">0111107301</strain>
        <tissue evidence="2">Whole body</tissue>
    </source>
</reference>
<gene>
    <name evidence="2" type="ORF">WN51_06117</name>
</gene>
<organism evidence="2 3">
    <name type="scientific">Melipona quadrifasciata</name>
    <dbReference type="NCBI Taxonomy" id="166423"/>
    <lineage>
        <taxon>Eukaryota</taxon>
        <taxon>Metazoa</taxon>
        <taxon>Ecdysozoa</taxon>
        <taxon>Arthropoda</taxon>
        <taxon>Hexapoda</taxon>
        <taxon>Insecta</taxon>
        <taxon>Pterygota</taxon>
        <taxon>Neoptera</taxon>
        <taxon>Endopterygota</taxon>
        <taxon>Hymenoptera</taxon>
        <taxon>Apocrita</taxon>
        <taxon>Aculeata</taxon>
        <taxon>Apoidea</taxon>
        <taxon>Anthophila</taxon>
        <taxon>Apidae</taxon>
        <taxon>Melipona</taxon>
    </lineage>
</organism>
<feature type="region of interest" description="Disordered" evidence="1">
    <location>
        <begin position="629"/>
        <end position="679"/>
    </location>
</feature>
<name>A0A0M8ZRL6_9HYME</name>
<proteinExistence type="predicted"/>
<dbReference type="AlphaFoldDB" id="A0A0M8ZRL6"/>
<sequence length="808" mass="94422">MLFYFVLFVHITDRSPEEHSTQHAAFSAFRNENHTDAAVTSPVVIVLIKRLTKIVASSRRGLTEYDQKLPYVSNYEDYVFQQNTLFSRSEKNETNEYRRLRKENELCAMNHEKTIENVFENDYQIEEIARRNAPTINLKLTVINSAIRDCTIKSTKKKYRMVPIHEARQLEHLSSIDRTIDVSCEILCVQCRQLIERSSKKCNKKLYQVSIVSRLCEWNIKSETFLGQLQSAFQLLASRKGRCYSFVPLTDLRSFESPTVSLKIPSSIVNSLCFKRVKVVSRSVRVTIYREFSAQTHRASDSYRQQFQERSSTWNAEFQMRQFQISLQTKTFKCMKVEQTKTKVQHLHRDSISESAKYHWKISINKLKQNEFLAPRVLLNTHTLLHTYHLVPNSVPRSIIFFNHSLPKLTMLDLLIVQGCQAATGVSLPRGSSSLIKFLLANHTLVNSSSSLAKTDLFARNLRVIFSNLEICKLSRECCICKKKKPRGEMLQTILRLRMISRRGTPCVQNETEHLQFDQPRREASTKRTIGNTLSLHPKGTKKLSNVLTKEKTEKKDKRRRNETNYRQTNERKKQKASQELKQLPHCGVLFRGKRLVLRTSDELRVEDGVSVCDMSKASRLLRQKKLDRRWMQTAEKKRRRRRRRRRRRKGIIINKKKKKKKKKKKRRNKDEESTRESRGKEKRFLTGYISYCRTLKKEKKNSASCSACETKYQTKFLEQLCRCSQDDVSVPERGTKCYRSLIKIIVECTSRSSDCDNDQLKKCEIADGRLRLVRNGLVQGETSMLPMGTNREIFGEDRVAFCLKKFN</sequence>
<protein>
    <submittedName>
        <fullName evidence="2">Uncharacterized protein</fullName>
    </submittedName>
</protein>
<feature type="region of interest" description="Disordered" evidence="1">
    <location>
        <begin position="514"/>
        <end position="581"/>
    </location>
</feature>
<evidence type="ECO:0000313" key="3">
    <source>
        <dbReference type="Proteomes" id="UP000053105"/>
    </source>
</evidence>
<evidence type="ECO:0000256" key="1">
    <source>
        <dbReference type="SAM" id="MobiDB-lite"/>
    </source>
</evidence>
<dbReference type="EMBL" id="KQ435944">
    <property type="protein sequence ID" value="KOX68223.1"/>
    <property type="molecule type" value="Genomic_DNA"/>
</dbReference>
<feature type="compositionally biased region" description="Basic and acidic residues" evidence="1">
    <location>
        <begin position="549"/>
        <end position="572"/>
    </location>
</feature>
<feature type="compositionally biased region" description="Basic residues" evidence="1">
    <location>
        <begin position="637"/>
        <end position="668"/>
    </location>
</feature>
<feature type="compositionally biased region" description="Basic and acidic residues" evidence="1">
    <location>
        <begin position="669"/>
        <end position="679"/>
    </location>
</feature>
<accession>A0A0M8ZRL6</accession>
<dbReference type="Proteomes" id="UP000053105">
    <property type="component" value="Unassembled WGS sequence"/>
</dbReference>